<evidence type="ECO:0000313" key="4">
    <source>
        <dbReference type="EMBL" id="MCA9726684.1"/>
    </source>
</evidence>
<evidence type="ECO:0000256" key="2">
    <source>
        <dbReference type="SAM" id="MobiDB-lite"/>
    </source>
</evidence>
<dbReference type="Proteomes" id="UP000697710">
    <property type="component" value="Unassembled WGS sequence"/>
</dbReference>
<proteinExistence type="predicted"/>
<evidence type="ECO:0000259" key="3">
    <source>
        <dbReference type="SMART" id="SM00646"/>
    </source>
</evidence>
<feature type="domain" description="MurNAc-LAA" evidence="3">
    <location>
        <begin position="226"/>
        <end position="380"/>
    </location>
</feature>
<sequence>MSSTATAVTVTGVRSGDDASRTRLVLDLDGTAPEIDAPEHASDQVLTVGLPRYRLGPGVTAEIASVGRLIQGRFEDRGDDGIRLVLRPNRSCALRCFALESPPRLVIDVIDAPPEPHAGETSVAPRTDAEEAPAPAEAASPPTDELPDERTPIEAAPGPKRSGPRIVVIDAGHGGEDPGATGPGVREKDVCLDVARRLHKELAGREGIYPILTRSRDVLLPLRSRMALAEDADADLFVSIHVNAAATKNAQGAEVFFLSIRGASDEAAHEVAAYENEAGVAGDGDAQLSGSEIPFSLSLRQSDTLLRSSRAAEVVLDLLVERELARNRGVRQANFAVLRSYQVPSILVELGFVSSPIDRENLASADHRGRLAKALADGVVRYFSQYAPLRRGDEP</sequence>
<name>A0A956LW44_UNCEI</name>
<dbReference type="InterPro" id="IPR050695">
    <property type="entry name" value="N-acetylmuramoyl_amidase_3"/>
</dbReference>
<evidence type="ECO:0000313" key="5">
    <source>
        <dbReference type="Proteomes" id="UP000697710"/>
    </source>
</evidence>
<evidence type="ECO:0000256" key="1">
    <source>
        <dbReference type="ARBA" id="ARBA00022801"/>
    </source>
</evidence>
<dbReference type="CDD" id="cd02696">
    <property type="entry name" value="MurNAc-LAA"/>
    <property type="match status" value="1"/>
</dbReference>
<protein>
    <submittedName>
        <fullName evidence="4">N-acetylmuramoyl-L-alanine amidase</fullName>
    </submittedName>
</protein>
<dbReference type="PANTHER" id="PTHR30404">
    <property type="entry name" value="N-ACETYLMURAMOYL-L-ALANINE AMIDASE"/>
    <property type="match status" value="1"/>
</dbReference>
<reference evidence="4" key="2">
    <citation type="journal article" date="2021" name="Microbiome">
        <title>Successional dynamics and alternative stable states in a saline activated sludge microbial community over 9 years.</title>
        <authorList>
            <person name="Wang Y."/>
            <person name="Ye J."/>
            <person name="Ju F."/>
            <person name="Liu L."/>
            <person name="Boyd J.A."/>
            <person name="Deng Y."/>
            <person name="Parks D.H."/>
            <person name="Jiang X."/>
            <person name="Yin X."/>
            <person name="Woodcroft B.J."/>
            <person name="Tyson G.W."/>
            <person name="Hugenholtz P."/>
            <person name="Polz M.F."/>
            <person name="Zhang T."/>
        </authorList>
    </citation>
    <scope>NUCLEOTIDE SEQUENCE</scope>
    <source>
        <strain evidence="4">HKST-UBA01</strain>
    </source>
</reference>
<dbReference type="SMART" id="SM00646">
    <property type="entry name" value="Ami_3"/>
    <property type="match status" value="1"/>
</dbReference>
<dbReference type="Pfam" id="PF01520">
    <property type="entry name" value="Amidase_3"/>
    <property type="match status" value="1"/>
</dbReference>
<accession>A0A956LW44</accession>
<feature type="region of interest" description="Disordered" evidence="2">
    <location>
        <begin position="111"/>
        <end position="165"/>
    </location>
</feature>
<organism evidence="4 5">
    <name type="scientific">Eiseniibacteriota bacterium</name>
    <dbReference type="NCBI Taxonomy" id="2212470"/>
    <lineage>
        <taxon>Bacteria</taxon>
        <taxon>Candidatus Eiseniibacteriota</taxon>
    </lineage>
</organism>
<dbReference type="GO" id="GO:0008745">
    <property type="term" value="F:N-acetylmuramoyl-L-alanine amidase activity"/>
    <property type="evidence" value="ECO:0007669"/>
    <property type="project" value="InterPro"/>
</dbReference>
<feature type="compositionally biased region" description="Low complexity" evidence="2">
    <location>
        <begin position="132"/>
        <end position="143"/>
    </location>
</feature>
<dbReference type="AlphaFoldDB" id="A0A956LW44"/>
<keyword evidence="1" id="KW-0378">Hydrolase</keyword>
<dbReference type="GO" id="GO:0009253">
    <property type="term" value="P:peptidoglycan catabolic process"/>
    <property type="evidence" value="ECO:0007669"/>
    <property type="project" value="InterPro"/>
</dbReference>
<dbReference type="SUPFAM" id="SSF53187">
    <property type="entry name" value="Zn-dependent exopeptidases"/>
    <property type="match status" value="1"/>
</dbReference>
<dbReference type="Gene3D" id="2.60.40.3500">
    <property type="match status" value="1"/>
</dbReference>
<gene>
    <name evidence="4" type="ORF">KC729_03310</name>
</gene>
<dbReference type="InterPro" id="IPR002508">
    <property type="entry name" value="MurNAc-LAA_cat"/>
</dbReference>
<dbReference type="EMBL" id="JAGQHR010000055">
    <property type="protein sequence ID" value="MCA9726684.1"/>
    <property type="molecule type" value="Genomic_DNA"/>
</dbReference>
<reference evidence="4" key="1">
    <citation type="submission" date="2020-04" db="EMBL/GenBank/DDBJ databases">
        <authorList>
            <person name="Zhang T."/>
        </authorList>
    </citation>
    <scope>NUCLEOTIDE SEQUENCE</scope>
    <source>
        <strain evidence="4">HKST-UBA01</strain>
    </source>
</reference>
<dbReference type="GO" id="GO:0030288">
    <property type="term" value="C:outer membrane-bounded periplasmic space"/>
    <property type="evidence" value="ECO:0007669"/>
    <property type="project" value="TreeGrafter"/>
</dbReference>
<dbReference type="PANTHER" id="PTHR30404:SF0">
    <property type="entry name" value="N-ACETYLMURAMOYL-L-ALANINE AMIDASE AMIC"/>
    <property type="match status" value="1"/>
</dbReference>
<dbReference type="Gene3D" id="3.40.630.40">
    <property type="entry name" value="Zn-dependent exopeptidases"/>
    <property type="match status" value="1"/>
</dbReference>
<comment type="caution">
    <text evidence="4">The sequence shown here is derived from an EMBL/GenBank/DDBJ whole genome shotgun (WGS) entry which is preliminary data.</text>
</comment>